<dbReference type="EMBL" id="JAJNDB010000004">
    <property type="protein sequence ID" value="MCD2195805.1"/>
    <property type="molecule type" value="Genomic_DNA"/>
</dbReference>
<evidence type="ECO:0000313" key="2">
    <source>
        <dbReference type="Proteomes" id="UP001199469"/>
    </source>
</evidence>
<accession>A0ABS8PBZ5</accession>
<gene>
    <name evidence="1" type="ORF">LQ327_20750</name>
</gene>
<organism evidence="1 2">
    <name type="scientific">Actinomycetospora endophytica</name>
    <dbReference type="NCBI Taxonomy" id="2291215"/>
    <lineage>
        <taxon>Bacteria</taxon>
        <taxon>Bacillati</taxon>
        <taxon>Actinomycetota</taxon>
        <taxon>Actinomycetes</taxon>
        <taxon>Pseudonocardiales</taxon>
        <taxon>Pseudonocardiaceae</taxon>
        <taxon>Actinomycetospora</taxon>
    </lineage>
</organism>
<dbReference type="RefSeq" id="WP_230737259.1">
    <property type="nucleotide sequence ID" value="NZ_JAJNDB010000004.1"/>
</dbReference>
<sequence length="56" mass="6061">MTTTGGVGAHEWQVSGTLEASYFWLCRCGEGSDLPYRSEQAAASAASDHVRAQTRR</sequence>
<protein>
    <submittedName>
        <fullName evidence="1">Uncharacterized protein</fullName>
    </submittedName>
</protein>
<keyword evidence="2" id="KW-1185">Reference proteome</keyword>
<reference evidence="1 2" key="1">
    <citation type="submission" date="2021-11" db="EMBL/GenBank/DDBJ databases">
        <title>Draft genome sequence of Actinomycetospora sp. SF1 isolated from the rhizosphere soil.</title>
        <authorList>
            <person name="Duangmal K."/>
            <person name="Chantavorakit T."/>
        </authorList>
    </citation>
    <scope>NUCLEOTIDE SEQUENCE [LARGE SCALE GENOMIC DNA]</scope>
    <source>
        <strain evidence="1 2">TBRC 5722</strain>
    </source>
</reference>
<proteinExistence type="predicted"/>
<comment type="caution">
    <text evidence="1">The sequence shown here is derived from an EMBL/GenBank/DDBJ whole genome shotgun (WGS) entry which is preliminary data.</text>
</comment>
<name>A0ABS8PBZ5_9PSEU</name>
<evidence type="ECO:0000313" key="1">
    <source>
        <dbReference type="EMBL" id="MCD2195805.1"/>
    </source>
</evidence>
<dbReference type="Proteomes" id="UP001199469">
    <property type="component" value="Unassembled WGS sequence"/>
</dbReference>